<keyword evidence="4" id="KW-0560">Oxidoreductase</keyword>
<evidence type="ECO:0000256" key="3">
    <source>
        <dbReference type="ARBA" id="ARBA00022833"/>
    </source>
</evidence>
<evidence type="ECO:0000256" key="5">
    <source>
        <dbReference type="RuleBase" id="RU361277"/>
    </source>
</evidence>
<dbReference type="SMART" id="SM00829">
    <property type="entry name" value="PKS_ER"/>
    <property type="match status" value="1"/>
</dbReference>
<evidence type="ECO:0000313" key="8">
    <source>
        <dbReference type="Proteomes" id="UP000182826"/>
    </source>
</evidence>
<keyword evidence="2 5" id="KW-0479">Metal-binding</keyword>
<dbReference type="PANTHER" id="PTHR42683">
    <property type="entry name" value="ALDEHYDE REDUCTASE"/>
    <property type="match status" value="1"/>
</dbReference>
<keyword evidence="3 5" id="KW-0862">Zinc</keyword>
<feature type="domain" description="Enoyl reductase (ER)" evidence="6">
    <location>
        <begin position="16"/>
        <end position="345"/>
    </location>
</feature>
<comment type="cofactor">
    <cofactor evidence="1 5">
        <name>Zn(2+)</name>
        <dbReference type="ChEBI" id="CHEBI:29105"/>
    </cofactor>
</comment>
<dbReference type="PROSITE" id="PS00065">
    <property type="entry name" value="D_2_HYDROXYACID_DH_1"/>
    <property type="match status" value="1"/>
</dbReference>
<dbReference type="GO" id="GO:0008106">
    <property type="term" value="F:alcohol dehydrogenase (NADP+) activity"/>
    <property type="evidence" value="ECO:0007669"/>
    <property type="project" value="UniProtKB-ARBA"/>
</dbReference>
<dbReference type="Gene3D" id="3.90.180.10">
    <property type="entry name" value="Medium-chain alcohol dehydrogenases, catalytic domain"/>
    <property type="match status" value="1"/>
</dbReference>
<dbReference type="EMBL" id="MLFK01000008">
    <property type="protein sequence ID" value="OIV41144.1"/>
    <property type="molecule type" value="Genomic_DNA"/>
</dbReference>
<dbReference type="SUPFAM" id="SSF51735">
    <property type="entry name" value="NAD(P)-binding Rossmann-fold domains"/>
    <property type="match status" value="1"/>
</dbReference>
<keyword evidence="8" id="KW-1185">Reference proteome</keyword>
<evidence type="ECO:0000256" key="1">
    <source>
        <dbReference type="ARBA" id="ARBA00001947"/>
    </source>
</evidence>
<dbReference type="Pfam" id="PF00107">
    <property type="entry name" value="ADH_zinc_N"/>
    <property type="match status" value="1"/>
</dbReference>
<proteinExistence type="inferred from homology"/>
<reference evidence="7 8" key="1">
    <citation type="submission" date="2016-10" db="EMBL/GenBank/DDBJ databases">
        <title>Draft Genome Sequence of Rhizobacteria Flavobacterium johnsoniae CI04.</title>
        <authorList>
            <person name="Bravo J.I."/>
            <person name="Lozano G.L."/>
            <person name="Handelsman J."/>
        </authorList>
    </citation>
    <scope>NUCLEOTIDE SEQUENCE [LARGE SCALE GENOMIC DNA]</scope>
    <source>
        <strain evidence="7 8">CI04</strain>
    </source>
</reference>
<comment type="caution">
    <text evidence="7">The sequence shown here is derived from an EMBL/GenBank/DDBJ whole genome shotgun (WGS) entry which is preliminary data.</text>
</comment>
<evidence type="ECO:0000256" key="2">
    <source>
        <dbReference type="ARBA" id="ARBA00022723"/>
    </source>
</evidence>
<dbReference type="Pfam" id="PF08240">
    <property type="entry name" value="ADH_N"/>
    <property type="match status" value="1"/>
</dbReference>
<dbReference type="Gene3D" id="3.40.50.720">
    <property type="entry name" value="NAD(P)-binding Rossmann-like Domain"/>
    <property type="match status" value="1"/>
</dbReference>
<gene>
    <name evidence="7" type="ORF">BKM63_15755</name>
</gene>
<dbReference type="SUPFAM" id="SSF50129">
    <property type="entry name" value="GroES-like"/>
    <property type="match status" value="1"/>
</dbReference>
<sequence>MNTSSTKAFGTKAADALLEEMTIARREVLPKDVEIEILYCGVCHSDLHTARNDWGGSLYPAVPGHEIVGRVTKVGNEVTKLKVGDLAGVGCLVDSCHTCDSCKQDLEQYCLNGFTGTYNGKDKHIGGHTFGGYSEKVVVDEHFVLKVPANLNLAAVAPLLCAGITTWSPLRHWKVGKGSKVAVVGLGGLGHMAIKLAKGLGAEVTLFSRTPDKIQDAIELGADSVIISTDDQQMKSVSGKYDLIIDTVPYVHDVNPYVATLNINGTLVLVGYLGGLEPILNTVPMIMGRKSVAGSVIGGIAETQEMLDFCGEHNIVSEIEIIKMQEINEAYERMLKSDVRYRFVIDMDSLKS</sequence>
<dbReference type="InterPro" id="IPR013154">
    <property type="entry name" value="ADH-like_N"/>
</dbReference>
<dbReference type="InterPro" id="IPR047109">
    <property type="entry name" value="CAD-like"/>
</dbReference>
<dbReference type="PROSITE" id="PS00059">
    <property type="entry name" value="ADH_ZINC"/>
    <property type="match status" value="1"/>
</dbReference>
<dbReference type="InterPro" id="IPR020843">
    <property type="entry name" value="ER"/>
</dbReference>
<dbReference type="GO" id="GO:0008270">
    <property type="term" value="F:zinc ion binding"/>
    <property type="evidence" value="ECO:0007669"/>
    <property type="project" value="InterPro"/>
</dbReference>
<comment type="similarity">
    <text evidence="5">Belongs to the zinc-containing alcohol dehydrogenase family.</text>
</comment>
<dbReference type="RefSeq" id="WP_071637543.1">
    <property type="nucleotide sequence ID" value="NZ_MLFK01000008.1"/>
</dbReference>
<dbReference type="CDD" id="cd05283">
    <property type="entry name" value="CAD1"/>
    <property type="match status" value="1"/>
</dbReference>
<dbReference type="InterPro" id="IPR002328">
    <property type="entry name" value="ADH_Zn_CS"/>
</dbReference>
<protein>
    <submittedName>
        <fullName evidence="7">Hydroxyacid dehydrogenase</fullName>
    </submittedName>
</protein>
<dbReference type="InterPro" id="IPR011032">
    <property type="entry name" value="GroES-like_sf"/>
</dbReference>
<evidence type="ECO:0000313" key="7">
    <source>
        <dbReference type="EMBL" id="OIV41144.1"/>
    </source>
</evidence>
<dbReference type="AlphaFoldDB" id="A0A1J7CHU2"/>
<evidence type="ECO:0000259" key="6">
    <source>
        <dbReference type="SMART" id="SM00829"/>
    </source>
</evidence>
<dbReference type="FunFam" id="3.40.50.720:FF:000022">
    <property type="entry name" value="Cinnamyl alcohol dehydrogenase"/>
    <property type="match status" value="1"/>
</dbReference>
<organism evidence="7 8">
    <name type="scientific">Flavobacterium johnsoniae</name>
    <name type="common">Cytophaga johnsonae</name>
    <dbReference type="NCBI Taxonomy" id="986"/>
    <lineage>
        <taxon>Bacteria</taxon>
        <taxon>Pseudomonadati</taxon>
        <taxon>Bacteroidota</taxon>
        <taxon>Flavobacteriia</taxon>
        <taxon>Flavobacteriales</taxon>
        <taxon>Flavobacteriaceae</taxon>
        <taxon>Flavobacterium</taxon>
    </lineage>
</organism>
<accession>A0A1J7CHU2</accession>
<dbReference type="InterPro" id="IPR036291">
    <property type="entry name" value="NAD(P)-bd_dom_sf"/>
</dbReference>
<name>A0A1J7CHU2_FLAJO</name>
<dbReference type="InterPro" id="IPR013149">
    <property type="entry name" value="ADH-like_C"/>
</dbReference>
<evidence type="ECO:0000256" key="4">
    <source>
        <dbReference type="ARBA" id="ARBA00023002"/>
    </source>
</evidence>
<dbReference type="OrthoDB" id="9806940at2"/>
<dbReference type="InterPro" id="IPR029752">
    <property type="entry name" value="D-isomer_DH_CS1"/>
</dbReference>
<dbReference type="Proteomes" id="UP000182826">
    <property type="component" value="Unassembled WGS sequence"/>
</dbReference>